<protein>
    <submittedName>
        <fullName evidence="1">Uncharacterized protein</fullName>
    </submittedName>
</protein>
<reference evidence="1" key="1">
    <citation type="submission" date="2018-12" db="EMBL/GenBank/DDBJ databases">
        <authorList>
            <person name="Will S."/>
            <person name="Neumann-Schaal M."/>
            <person name="Henke P."/>
        </authorList>
    </citation>
    <scope>NUCLEOTIDE SEQUENCE</scope>
    <source>
        <strain evidence="1">PCC 7102</strain>
    </source>
</reference>
<reference evidence="1" key="2">
    <citation type="journal article" date="2019" name="Genome Biol. Evol.">
        <title>Day and night: Metabolic profiles and evolutionary relationships of six axenic non-marine cyanobacteria.</title>
        <authorList>
            <person name="Will S.E."/>
            <person name="Henke P."/>
            <person name="Boedeker C."/>
            <person name="Huang S."/>
            <person name="Brinkmann H."/>
            <person name="Rohde M."/>
            <person name="Jarek M."/>
            <person name="Friedl T."/>
            <person name="Seufert S."/>
            <person name="Schumacher M."/>
            <person name="Overmann J."/>
            <person name="Neumann-Schaal M."/>
            <person name="Petersen J."/>
        </authorList>
    </citation>
    <scope>NUCLEOTIDE SEQUENCE [LARGE SCALE GENOMIC DNA]</scope>
    <source>
        <strain evidence="1">PCC 7102</strain>
    </source>
</reference>
<dbReference type="EMBL" id="RSCL01000005">
    <property type="protein sequence ID" value="RUT07164.1"/>
    <property type="molecule type" value="Genomic_DNA"/>
</dbReference>
<proteinExistence type="predicted"/>
<accession>A0A3S1CNA7</accession>
<organism evidence="1 2">
    <name type="scientific">Dulcicalothrix desertica PCC 7102</name>
    <dbReference type="NCBI Taxonomy" id="232991"/>
    <lineage>
        <taxon>Bacteria</taxon>
        <taxon>Bacillati</taxon>
        <taxon>Cyanobacteriota</taxon>
        <taxon>Cyanophyceae</taxon>
        <taxon>Nostocales</taxon>
        <taxon>Calotrichaceae</taxon>
        <taxon>Dulcicalothrix</taxon>
    </lineage>
</organism>
<keyword evidence="2" id="KW-1185">Reference proteome</keyword>
<evidence type="ECO:0000313" key="2">
    <source>
        <dbReference type="Proteomes" id="UP000271624"/>
    </source>
</evidence>
<name>A0A3S1CNA7_9CYAN</name>
<dbReference type="OrthoDB" id="531397at2"/>
<sequence>MLLSAKQAGDIAYSFLMEEWNISELESDWFVVFSARLLGQHWYVVEIGVEGLPDRWFIQVYDTGECDPNYTFSSPINGSDKYTDLAQIPPLIAEILVSERNSR</sequence>
<evidence type="ECO:0000313" key="1">
    <source>
        <dbReference type="EMBL" id="RUT07164.1"/>
    </source>
</evidence>
<gene>
    <name evidence="1" type="ORF">DSM106972_024250</name>
</gene>
<dbReference type="AlphaFoldDB" id="A0A3S1CNA7"/>
<dbReference type="Proteomes" id="UP000271624">
    <property type="component" value="Unassembled WGS sequence"/>
</dbReference>
<dbReference type="RefSeq" id="WP_127081002.1">
    <property type="nucleotide sequence ID" value="NZ_RSCL01000005.1"/>
</dbReference>
<comment type="caution">
    <text evidence="1">The sequence shown here is derived from an EMBL/GenBank/DDBJ whole genome shotgun (WGS) entry which is preliminary data.</text>
</comment>